<dbReference type="EMBL" id="PCXL01000022">
    <property type="protein sequence ID" value="PIR37525.1"/>
    <property type="molecule type" value="Genomic_DNA"/>
</dbReference>
<dbReference type="Pfam" id="PF00483">
    <property type="entry name" value="NTP_transferase"/>
    <property type="match status" value="1"/>
</dbReference>
<evidence type="ECO:0000259" key="1">
    <source>
        <dbReference type="Pfam" id="PF00483"/>
    </source>
</evidence>
<reference evidence="2 3" key="1">
    <citation type="submission" date="2017-09" db="EMBL/GenBank/DDBJ databases">
        <title>Depth-based differentiation of microbial function through sediment-hosted aquifers and enrichment of novel symbionts in the deep terrestrial subsurface.</title>
        <authorList>
            <person name="Probst A.J."/>
            <person name="Ladd B."/>
            <person name="Jarett J.K."/>
            <person name="Geller-Mcgrath D.E."/>
            <person name="Sieber C.M."/>
            <person name="Emerson J.B."/>
            <person name="Anantharaman K."/>
            <person name="Thomas B.C."/>
            <person name="Malmstrom R."/>
            <person name="Stieglmeier M."/>
            <person name="Klingl A."/>
            <person name="Woyke T."/>
            <person name="Ryan C.M."/>
            <person name="Banfield J.F."/>
        </authorList>
    </citation>
    <scope>NUCLEOTIDE SEQUENCE [LARGE SCALE GENOMIC DNA]</scope>
    <source>
        <strain evidence="2">CG10_big_fil_rev_8_21_14_0_10_42_12</strain>
    </source>
</reference>
<sequence>MQDNKLSLKNVTALILASGDAERLSSLNLNSPKCLIEFNGVPFIKYLMHWLRYQGMERFVITTQEKFSLSMEEFINLHAPLNTTLITEKTAVNTAHSSLAGLKTILTPTTLLIVADSIFDVDLKKMYASHKNHDALVTALVSNREGLPDYPVLVSADNQCLTMCNRESTDQDFHSASTIGLYFVDTMALMKAINLSDTEINKEPVERLLPRVYAFWYADTYYDFGTPANLEWLQKHPEFIQSRYGYLHINK</sequence>
<dbReference type="InterPro" id="IPR005835">
    <property type="entry name" value="NTP_transferase_dom"/>
</dbReference>
<evidence type="ECO:0000313" key="3">
    <source>
        <dbReference type="Proteomes" id="UP000231333"/>
    </source>
</evidence>
<dbReference type="SUPFAM" id="SSF53448">
    <property type="entry name" value="Nucleotide-diphospho-sugar transferases"/>
    <property type="match status" value="1"/>
</dbReference>
<dbReference type="AlphaFoldDB" id="A0A2H0QVB1"/>
<dbReference type="InterPro" id="IPR050486">
    <property type="entry name" value="Mannose-1P_guanyltransferase"/>
</dbReference>
<gene>
    <name evidence="2" type="ORF">COV34_03235</name>
</gene>
<protein>
    <recommendedName>
        <fullName evidence="1">Nucleotidyl transferase domain-containing protein</fullName>
    </recommendedName>
</protein>
<feature type="domain" description="Nucleotidyl transferase" evidence="1">
    <location>
        <begin position="13"/>
        <end position="157"/>
    </location>
</feature>
<dbReference type="Proteomes" id="UP000231333">
    <property type="component" value="Unassembled WGS sequence"/>
</dbReference>
<dbReference type="InterPro" id="IPR029044">
    <property type="entry name" value="Nucleotide-diphossugar_trans"/>
</dbReference>
<dbReference type="Gene3D" id="3.90.550.10">
    <property type="entry name" value="Spore Coat Polysaccharide Biosynthesis Protein SpsA, Chain A"/>
    <property type="match status" value="1"/>
</dbReference>
<accession>A0A2H0QVB1</accession>
<name>A0A2H0QVB1_9BACT</name>
<comment type="caution">
    <text evidence="2">The sequence shown here is derived from an EMBL/GenBank/DDBJ whole genome shotgun (WGS) entry which is preliminary data.</text>
</comment>
<dbReference type="PANTHER" id="PTHR22572">
    <property type="entry name" value="SUGAR-1-PHOSPHATE GUANYL TRANSFERASE"/>
    <property type="match status" value="1"/>
</dbReference>
<proteinExistence type="predicted"/>
<evidence type="ECO:0000313" key="2">
    <source>
        <dbReference type="EMBL" id="PIR37525.1"/>
    </source>
</evidence>
<organism evidence="2 3">
    <name type="scientific">Candidatus Zambryskibacteria bacterium CG10_big_fil_rev_8_21_14_0_10_42_12</name>
    <dbReference type="NCBI Taxonomy" id="1975115"/>
    <lineage>
        <taxon>Bacteria</taxon>
        <taxon>Candidatus Zambryskiibacteriota</taxon>
    </lineage>
</organism>